<keyword evidence="5 8" id="KW-0732">Signal</keyword>
<dbReference type="EMBL" id="CATQJA010001227">
    <property type="protein sequence ID" value="CAJ0566375.1"/>
    <property type="molecule type" value="Genomic_DNA"/>
</dbReference>
<proteinExistence type="inferred from homology"/>
<accession>A0AA36CDY2</accession>
<dbReference type="InterPro" id="IPR002544">
    <property type="entry name" value="FMRFamid-related_peptide-like"/>
</dbReference>
<reference evidence="9" key="1">
    <citation type="submission" date="2023-06" db="EMBL/GenBank/DDBJ databases">
        <authorList>
            <person name="Delattre M."/>
        </authorList>
    </citation>
    <scope>NUCLEOTIDE SEQUENCE</scope>
    <source>
        <strain evidence="9">AF72</strain>
    </source>
</reference>
<evidence type="ECO:0000256" key="3">
    <source>
        <dbReference type="ARBA" id="ARBA00022525"/>
    </source>
</evidence>
<keyword evidence="10" id="KW-1185">Reference proteome</keyword>
<keyword evidence="4" id="KW-0165">Cleavage on pair of basic residues</keyword>
<evidence type="ECO:0000313" key="10">
    <source>
        <dbReference type="Proteomes" id="UP001177023"/>
    </source>
</evidence>
<dbReference type="Proteomes" id="UP001177023">
    <property type="component" value="Unassembled WGS sequence"/>
</dbReference>
<dbReference type="Pfam" id="PF01581">
    <property type="entry name" value="FARP"/>
    <property type="match status" value="4"/>
</dbReference>
<comment type="caution">
    <text evidence="9">The sequence shown here is derived from an EMBL/GenBank/DDBJ whole genome shotgun (WGS) entry which is preliminary data.</text>
</comment>
<dbReference type="PANTHER" id="PTHR20986:SF14">
    <property type="entry name" value="FMRFAMIDE-LIKE NEUROPEPTIDES 6"/>
    <property type="match status" value="1"/>
</dbReference>
<dbReference type="PANTHER" id="PTHR20986">
    <property type="entry name" value="FMRFAMIDE-RELATED PEPTIDES"/>
    <property type="match status" value="1"/>
</dbReference>
<gene>
    <name evidence="9" type="ORF">MSPICULIGERA_LOCUS4981</name>
</gene>
<feature type="non-terminal residue" evidence="9">
    <location>
        <position position="1"/>
    </location>
</feature>
<dbReference type="GO" id="GO:0007218">
    <property type="term" value="P:neuropeptide signaling pathway"/>
    <property type="evidence" value="ECO:0007669"/>
    <property type="project" value="UniProtKB-KW"/>
</dbReference>
<keyword evidence="6" id="KW-0027">Amidation</keyword>
<evidence type="ECO:0000256" key="6">
    <source>
        <dbReference type="ARBA" id="ARBA00022815"/>
    </source>
</evidence>
<evidence type="ECO:0000256" key="8">
    <source>
        <dbReference type="SAM" id="SignalP"/>
    </source>
</evidence>
<evidence type="ECO:0000256" key="7">
    <source>
        <dbReference type="ARBA" id="ARBA00023320"/>
    </source>
</evidence>
<organism evidence="9 10">
    <name type="scientific">Mesorhabditis spiculigera</name>
    <dbReference type="NCBI Taxonomy" id="96644"/>
    <lineage>
        <taxon>Eukaryota</taxon>
        <taxon>Metazoa</taxon>
        <taxon>Ecdysozoa</taxon>
        <taxon>Nematoda</taxon>
        <taxon>Chromadorea</taxon>
        <taxon>Rhabditida</taxon>
        <taxon>Rhabditina</taxon>
        <taxon>Rhabditomorpha</taxon>
        <taxon>Rhabditoidea</taxon>
        <taxon>Rhabditidae</taxon>
        <taxon>Mesorhabditinae</taxon>
        <taxon>Mesorhabditis</taxon>
    </lineage>
</organism>
<feature type="chain" id="PRO_5041427804" evidence="8">
    <location>
        <begin position="18"/>
        <end position="136"/>
    </location>
</feature>
<evidence type="ECO:0000313" key="9">
    <source>
        <dbReference type="EMBL" id="CAJ0566375.1"/>
    </source>
</evidence>
<keyword evidence="7" id="KW-0527">Neuropeptide</keyword>
<protein>
    <submittedName>
        <fullName evidence="9">Uncharacterized protein</fullName>
    </submittedName>
</protein>
<dbReference type="GO" id="GO:0005576">
    <property type="term" value="C:extracellular region"/>
    <property type="evidence" value="ECO:0007669"/>
    <property type="project" value="UniProtKB-SubCell"/>
</dbReference>
<dbReference type="AlphaFoldDB" id="A0AA36CDY2"/>
<evidence type="ECO:0000256" key="5">
    <source>
        <dbReference type="ARBA" id="ARBA00022729"/>
    </source>
</evidence>
<evidence type="ECO:0000256" key="4">
    <source>
        <dbReference type="ARBA" id="ARBA00022685"/>
    </source>
</evidence>
<evidence type="ECO:0000256" key="1">
    <source>
        <dbReference type="ARBA" id="ARBA00004613"/>
    </source>
</evidence>
<comment type="similarity">
    <text evidence="2">Belongs to the FARP (FMRFamide related peptide) family.</text>
</comment>
<comment type="subcellular location">
    <subcellularLocation>
        <location evidence="1">Secreted</location>
    </subcellularLocation>
</comment>
<name>A0AA36CDY2_9BILA</name>
<keyword evidence="3" id="KW-0964">Secreted</keyword>
<feature type="signal peptide" evidence="8">
    <location>
        <begin position="1"/>
        <end position="17"/>
    </location>
</feature>
<dbReference type="InterPro" id="IPR051041">
    <property type="entry name" value="FMRFamide-related_np"/>
</dbReference>
<sequence>MCRLLVPLCALIGLTLAVQPFGDDGYAGEMAKRKSAYMRFGRSDPDMVPVEDEALDMEKRKSAYMRFGKRSAAAEQELVPEDEMALEKRKSAYMRFGKRKSAYMRFGKRSPVESMIEEAEPLDMEKRKSAYMRFGK</sequence>
<evidence type="ECO:0000256" key="2">
    <source>
        <dbReference type="ARBA" id="ARBA00006356"/>
    </source>
</evidence>